<evidence type="ECO:0000313" key="1">
    <source>
        <dbReference type="EMBL" id="KFI53099.1"/>
    </source>
</evidence>
<proteinExistence type="predicted"/>
<reference evidence="1 2" key="1">
    <citation type="submission" date="2014-03" db="EMBL/GenBank/DDBJ databases">
        <title>Genomics of Bifidobacteria.</title>
        <authorList>
            <person name="Ventura M."/>
            <person name="Milani C."/>
            <person name="Lugli G.A."/>
        </authorList>
    </citation>
    <scope>NUCLEOTIDE SEQUENCE [LARGE SCALE GENOMIC DNA]</scope>
    <source>
        <strain evidence="1 2">DSM 23969</strain>
    </source>
</reference>
<keyword evidence="2" id="KW-1185">Reference proteome</keyword>
<organism evidence="1 2">
    <name type="scientific">Bifidobacterium biavatii DSM 23969</name>
    <dbReference type="NCBI Taxonomy" id="1437608"/>
    <lineage>
        <taxon>Bacteria</taxon>
        <taxon>Bacillati</taxon>
        <taxon>Actinomycetota</taxon>
        <taxon>Actinomycetes</taxon>
        <taxon>Bifidobacteriales</taxon>
        <taxon>Bifidobacteriaceae</taxon>
        <taxon>Bifidobacterium</taxon>
    </lineage>
</organism>
<dbReference type="EMBL" id="JGYN01000003">
    <property type="protein sequence ID" value="KFI53099.1"/>
    <property type="molecule type" value="Genomic_DNA"/>
</dbReference>
<evidence type="ECO:0000313" key="2">
    <source>
        <dbReference type="Proteomes" id="UP000029108"/>
    </source>
</evidence>
<sequence>MPRRPPIWPTDSPRATGNVSNVASPGVEQIVAIVRNAGLTAAPTLLAPSVSPNFGELKRLSFSERDRRLRVHARVEADMAAVMLAYLPDPDVARQAGAALIRGDLTAYAKVVGDWRTRLRVRMPCT</sequence>
<dbReference type="AlphaFoldDB" id="A0A087A2U9"/>
<dbReference type="Proteomes" id="UP000029108">
    <property type="component" value="Unassembled WGS sequence"/>
</dbReference>
<protein>
    <submittedName>
        <fullName evidence="1">Uncharacterized protein</fullName>
    </submittedName>
</protein>
<accession>A0A087A2U9</accession>
<gene>
    <name evidence="1" type="ORF">BBIA_1075</name>
</gene>
<name>A0A087A2U9_9BIFI</name>
<comment type="caution">
    <text evidence="1">The sequence shown here is derived from an EMBL/GenBank/DDBJ whole genome shotgun (WGS) entry which is preliminary data.</text>
</comment>